<dbReference type="PANTHER" id="PTHR48081:SF9">
    <property type="entry name" value="CARBOXYLESTERASE"/>
    <property type="match status" value="1"/>
</dbReference>
<evidence type="ECO:0000259" key="2">
    <source>
        <dbReference type="Pfam" id="PF20434"/>
    </source>
</evidence>
<gene>
    <name evidence="3" type="ORF">ENY07_06750</name>
</gene>
<keyword evidence="1 3" id="KW-0378">Hydrolase</keyword>
<dbReference type="PANTHER" id="PTHR48081">
    <property type="entry name" value="AB HYDROLASE SUPERFAMILY PROTEIN C4A8.06C"/>
    <property type="match status" value="1"/>
</dbReference>
<dbReference type="AlphaFoldDB" id="A0A8J4HAU1"/>
<evidence type="ECO:0000256" key="1">
    <source>
        <dbReference type="ARBA" id="ARBA00022801"/>
    </source>
</evidence>
<evidence type="ECO:0000313" key="3">
    <source>
        <dbReference type="EMBL" id="HGC42903.1"/>
    </source>
</evidence>
<dbReference type="GO" id="GO:0016787">
    <property type="term" value="F:hydrolase activity"/>
    <property type="evidence" value="ECO:0007669"/>
    <property type="project" value="UniProtKB-KW"/>
</dbReference>
<feature type="domain" description="BD-FAE-like" evidence="2">
    <location>
        <begin position="41"/>
        <end position="230"/>
    </location>
</feature>
<dbReference type="InterPro" id="IPR049492">
    <property type="entry name" value="BD-FAE-like_dom"/>
</dbReference>
<accession>A0A8J4HAU1</accession>
<dbReference type="Gene3D" id="3.40.50.1820">
    <property type="entry name" value="alpha/beta hydrolase"/>
    <property type="match status" value="1"/>
</dbReference>
<reference evidence="3" key="1">
    <citation type="journal article" date="2020" name="mSystems">
        <title>Genome- and Community-Level Interaction Insights into Carbon Utilization and Element Cycling Functions of Hydrothermarchaeota in Hydrothermal Sediment.</title>
        <authorList>
            <person name="Zhou Z."/>
            <person name="Liu Y."/>
            <person name="Xu W."/>
            <person name="Pan J."/>
            <person name="Luo Z.H."/>
            <person name="Li M."/>
        </authorList>
    </citation>
    <scope>NUCLEOTIDE SEQUENCE</scope>
    <source>
        <strain evidence="3">SpSt-997</strain>
    </source>
</reference>
<proteinExistence type="predicted"/>
<organism evidence="3">
    <name type="scientific">Acidicaldus sp</name>
    <dbReference type="NCBI Taxonomy" id="1872105"/>
    <lineage>
        <taxon>Bacteria</taxon>
        <taxon>Pseudomonadati</taxon>
        <taxon>Pseudomonadota</taxon>
        <taxon>Alphaproteobacteria</taxon>
        <taxon>Acetobacterales</taxon>
        <taxon>Acetobacteraceae</taxon>
        <taxon>Acidicaldus</taxon>
    </lineage>
</organism>
<protein>
    <submittedName>
        <fullName evidence="3">Alpha/beta hydrolase</fullName>
    </submittedName>
</protein>
<dbReference type="SUPFAM" id="SSF53474">
    <property type="entry name" value="alpha/beta-Hydrolases"/>
    <property type="match status" value="1"/>
</dbReference>
<dbReference type="Pfam" id="PF20434">
    <property type="entry name" value="BD-FAE"/>
    <property type="match status" value="1"/>
</dbReference>
<sequence>MAPPQPARAEFAVDLLNRLTPVRGLEVVSDIAYGRGPRHRLDAYIPIRAASSPPVPVVVFFYGGGWEEGERGMYRFVAAALAARGILTLVPDYRLYPEIRFPAFMEDAAAAVAWARRFVVPHGGDPERLFLMGHSAGAQIATLLALDERYLCAAGVAGRCLAGVIGLAGPYDFLPLQSPTLKAIFGPEETWPSSQPIAFVTSSAPPMLLLAGHADRVVDPGNTQRLAARLRAVGARVEARLYSGLGHRVLIGGFASVLAPFLPVRRTVLRFIARHSGVA</sequence>
<dbReference type="InterPro" id="IPR029058">
    <property type="entry name" value="AB_hydrolase_fold"/>
</dbReference>
<comment type="caution">
    <text evidence="3">The sequence shown here is derived from an EMBL/GenBank/DDBJ whole genome shotgun (WGS) entry which is preliminary data.</text>
</comment>
<dbReference type="InterPro" id="IPR050300">
    <property type="entry name" value="GDXG_lipolytic_enzyme"/>
</dbReference>
<name>A0A8J4HAU1_9PROT</name>
<dbReference type="EMBL" id="DTQM01000126">
    <property type="protein sequence ID" value="HGC42903.1"/>
    <property type="molecule type" value="Genomic_DNA"/>
</dbReference>